<dbReference type="Proteomes" id="UP000076715">
    <property type="component" value="Unassembled WGS sequence"/>
</dbReference>
<dbReference type="OrthoDB" id="761425at2"/>
<sequence length="142" mass="16375">MAINFDSKNKEGVQEVPPNRTLLIEKLTDVSPLRPEMTYQLKDIEAVFKYFKPNVNVLFEGIDGNMVGETIAFKSLGDFDIQKIAKRSEYLKRLEYKKTAYFNIANTFKKQESLGEIIEDTESKTTLLKMIKELKKEIKDAS</sequence>
<keyword evidence="2" id="KW-1185">Reference proteome</keyword>
<organism evidence="1 2">
    <name type="scientific">Aquimarina aggregata</name>
    <dbReference type="NCBI Taxonomy" id="1642818"/>
    <lineage>
        <taxon>Bacteria</taxon>
        <taxon>Pseudomonadati</taxon>
        <taxon>Bacteroidota</taxon>
        <taxon>Flavobacteriia</taxon>
        <taxon>Flavobacteriales</taxon>
        <taxon>Flavobacteriaceae</taxon>
        <taxon>Aquimarina</taxon>
    </lineage>
</organism>
<evidence type="ECO:0000313" key="2">
    <source>
        <dbReference type="Proteomes" id="UP000076715"/>
    </source>
</evidence>
<comment type="caution">
    <text evidence="1">The sequence shown here is derived from an EMBL/GenBank/DDBJ whole genome shotgun (WGS) entry which is preliminary data.</text>
</comment>
<gene>
    <name evidence="1" type="ORF">AWE51_15090</name>
</gene>
<dbReference type="STRING" id="1642818.AWE51_15090"/>
<name>A0A162CL67_9FLAO</name>
<dbReference type="EMBL" id="LQRT01000046">
    <property type="protein sequence ID" value="KZS38904.1"/>
    <property type="molecule type" value="Genomic_DNA"/>
</dbReference>
<protein>
    <submittedName>
        <fullName evidence="1">Uncharacterized protein</fullName>
    </submittedName>
</protein>
<evidence type="ECO:0000313" key="1">
    <source>
        <dbReference type="EMBL" id="KZS38904.1"/>
    </source>
</evidence>
<dbReference type="AlphaFoldDB" id="A0A162CL67"/>
<reference evidence="1 2" key="1">
    <citation type="submission" date="2016-01" db="EMBL/GenBank/DDBJ databases">
        <title>The draft genome sequence of Aquimarina sp. RZW4-3-2.</title>
        <authorList>
            <person name="Wang Y."/>
        </authorList>
    </citation>
    <scope>NUCLEOTIDE SEQUENCE [LARGE SCALE GENOMIC DNA]</scope>
    <source>
        <strain evidence="1 2">RZW4-3-2</strain>
    </source>
</reference>
<accession>A0A162CL67</accession>
<proteinExistence type="predicted"/>
<dbReference type="RefSeq" id="WP_066318827.1">
    <property type="nucleotide sequence ID" value="NZ_CANLSS010000030.1"/>
</dbReference>